<dbReference type="Proteomes" id="UP000358366">
    <property type="component" value="Unassembled WGS sequence"/>
</dbReference>
<accession>A0A564SGA5</accession>
<dbReference type="RefSeq" id="WP_330575761.1">
    <property type="nucleotide sequence ID" value="NZ_CABHNI010000009.1"/>
</dbReference>
<dbReference type="EMBL" id="CABHNI010000009">
    <property type="protein sequence ID" value="VUW93798.1"/>
    <property type="molecule type" value="Genomic_DNA"/>
</dbReference>
<name>A0A564SGA5_9FIRM</name>
<evidence type="ECO:0000313" key="2">
    <source>
        <dbReference type="Proteomes" id="UP000358366"/>
    </source>
</evidence>
<sequence length="34" mass="4262">MTRFADCPFVLWVGKCRMIKRELFDEYIEKMYEI</sequence>
<organism evidence="1 2">
    <name type="scientific">Dorea formicigenerans</name>
    <dbReference type="NCBI Taxonomy" id="39486"/>
    <lineage>
        <taxon>Bacteria</taxon>
        <taxon>Bacillati</taxon>
        <taxon>Bacillota</taxon>
        <taxon>Clostridia</taxon>
        <taxon>Lachnospirales</taxon>
        <taxon>Lachnospiraceae</taxon>
        <taxon>Dorea</taxon>
    </lineage>
</organism>
<proteinExistence type="predicted"/>
<dbReference type="InterPro" id="IPR038148">
    <property type="entry name" value="Tn1545/Tn916_Xis"/>
</dbReference>
<protein>
    <submittedName>
        <fullName evidence="1">Excisionase from transposon Tn916</fullName>
    </submittedName>
</protein>
<dbReference type="AlphaFoldDB" id="A0A564SGA5"/>
<evidence type="ECO:0000313" key="1">
    <source>
        <dbReference type="EMBL" id="VUW93798.1"/>
    </source>
</evidence>
<reference evidence="1 2" key="1">
    <citation type="submission" date="2019-07" db="EMBL/GenBank/DDBJ databases">
        <authorList>
            <person name="Hibberd C M."/>
            <person name="Gehrig L. J."/>
            <person name="Chang H.-W."/>
            <person name="Venkatesh S."/>
        </authorList>
    </citation>
    <scope>NUCLEOTIDE SEQUENCE [LARGE SCALE GENOMIC DNA]</scope>
    <source>
        <strain evidence="1">Dorea_formicigenerans_SSTS_Bg7063</strain>
    </source>
</reference>
<dbReference type="Gene3D" id="3.90.105.50">
    <property type="match status" value="1"/>
</dbReference>
<gene>
    <name evidence="1" type="ORF">DFSSTS7063_00344</name>
</gene>